<dbReference type="InterPro" id="IPR007401">
    <property type="entry name" value="DUF454"/>
</dbReference>
<keyword evidence="1" id="KW-1133">Transmembrane helix</keyword>
<name>A0A318SYZ9_9RHOB</name>
<dbReference type="Proteomes" id="UP000248311">
    <property type="component" value="Unassembled WGS sequence"/>
</dbReference>
<feature type="transmembrane region" description="Helical" evidence="1">
    <location>
        <begin position="6"/>
        <end position="39"/>
    </location>
</feature>
<proteinExistence type="predicted"/>
<gene>
    <name evidence="2" type="ORF">DFP88_101294</name>
</gene>
<dbReference type="PIRSF" id="PIRSF016789">
    <property type="entry name" value="DUF454"/>
    <property type="match status" value="1"/>
</dbReference>
<dbReference type="AlphaFoldDB" id="A0A318SYZ9"/>
<dbReference type="OrthoDB" id="9816293at2"/>
<reference evidence="2 3" key="1">
    <citation type="submission" date="2018-06" db="EMBL/GenBank/DDBJ databases">
        <title>Genomic Encyclopedia of Type Strains, Phase III (KMG-III): the genomes of soil and plant-associated and newly described type strains.</title>
        <authorList>
            <person name="Whitman W."/>
        </authorList>
    </citation>
    <scope>NUCLEOTIDE SEQUENCE [LARGE SCALE GENOMIC DNA]</scope>
    <source>
        <strain evidence="2 3">CECT 9025</strain>
    </source>
</reference>
<dbReference type="EMBL" id="QJTE01000001">
    <property type="protein sequence ID" value="PYE85626.1"/>
    <property type="molecule type" value="Genomic_DNA"/>
</dbReference>
<accession>A0A318SYZ9</accession>
<sequence>MTRVLFLSAGCLMMAFAIAGIILPLVPGTPFLIAAAFCFSRGSPRARHWLLNHAHLGPPIRDWEERGAISRSGKWASCLAMGASIALALWMGLALPLVLGQALCLALVGAYILSRPS</sequence>
<dbReference type="PANTHER" id="PTHR35813">
    <property type="entry name" value="INNER MEMBRANE PROTEIN YBAN"/>
    <property type="match status" value="1"/>
</dbReference>
<comment type="caution">
    <text evidence="2">The sequence shown here is derived from an EMBL/GenBank/DDBJ whole genome shotgun (WGS) entry which is preliminary data.</text>
</comment>
<dbReference type="Pfam" id="PF04304">
    <property type="entry name" value="DUF454"/>
    <property type="match status" value="1"/>
</dbReference>
<evidence type="ECO:0008006" key="4">
    <source>
        <dbReference type="Google" id="ProtNLM"/>
    </source>
</evidence>
<feature type="transmembrane region" description="Helical" evidence="1">
    <location>
        <begin position="97"/>
        <end position="114"/>
    </location>
</feature>
<dbReference type="GO" id="GO:0005886">
    <property type="term" value="C:plasma membrane"/>
    <property type="evidence" value="ECO:0007669"/>
    <property type="project" value="TreeGrafter"/>
</dbReference>
<keyword evidence="1" id="KW-0472">Membrane</keyword>
<keyword evidence="3" id="KW-1185">Reference proteome</keyword>
<dbReference type="RefSeq" id="WP_110812664.1">
    <property type="nucleotide sequence ID" value="NZ_QJTE01000001.1"/>
</dbReference>
<dbReference type="PANTHER" id="PTHR35813:SF1">
    <property type="entry name" value="INNER MEMBRANE PROTEIN YBAN"/>
    <property type="match status" value="1"/>
</dbReference>
<organism evidence="2 3">
    <name type="scientific">Pseudoroseicyclus aestuarii</name>
    <dbReference type="NCBI Taxonomy" id="1795041"/>
    <lineage>
        <taxon>Bacteria</taxon>
        <taxon>Pseudomonadati</taxon>
        <taxon>Pseudomonadota</taxon>
        <taxon>Alphaproteobacteria</taxon>
        <taxon>Rhodobacterales</taxon>
        <taxon>Paracoccaceae</taxon>
        <taxon>Pseudoroseicyclus</taxon>
    </lineage>
</organism>
<protein>
    <recommendedName>
        <fullName evidence="4">Inner membrane protein</fullName>
    </recommendedName>
</protein>
<keyword evidence="1" id="KW-0812">Transmembrane</keyword>
<evidence type="ECO:0000313" key="2">
    <source>
        <dbReference type="EMBL" id="PYE85626.1"/>
    </source>
</evidence>
<evidence type="ECO:0000256" key="1">
    <source>
        <dbReference type="SAM" id="Phobius"/>
    </source>
</evidence>
<evidence type="ECO:0000313" key="3">
    <source>
        <dbReference type="Proteomes" id="UP000248311"/>
    </source>
</evidence>